<dbReference type="Pfam" id="PF18879">
    <property type="entry name" value="EspA_EspE"/>
    <property type="match status" value="1"/>
</dbReference>
<proteinExistence type="predicted"/>
<dbReference type="Proteomes" id="UP000287177">
    <property type="component" value="Unassembled WGS sequence"/>
</dbReference>
<keyword evidence="3" id="KW-1185">Reference proteome</keyword>
<comment type="caution">
    <text evidence="2">The sequence shown here is derived from an EMBL/GenBank/DDBJ whole genome shotgun (WGS) entry which is preliminary data.</text>
</comment>
<sequence length="170" mass="17891">MLVGALEGFLTTWSRARATFGEGDPHAGAEFDRTARLRSLQADVESAAPAADWTGTSADAYADANLRHGRTLGALADLDQRLAAELDRAAAVVAAGRRELDAVKQWVLDATASTFPSDGPEQTIWSAVSKGAGDVAEIIQRSHEDLGAIAERIRALAGEYEELGSGARDA</sequence>
<evidence type="ECO:0000313" key="3">
    <source>
        <dbReference type="Proteomes" id="UP000287177"/>
    </source>
</evidence>
<feature type="domain" description="ESX-1 secretion-associated protein EspA/EspE-like" evidence="1">
    <location>
        <begin position="20"/>
        <end position="101"/>
    </location>
</feature>
<reference evidence="2 3" key="1">
    <citation type="submission" date="2013-06" db="EMBL/GenBank/DDBJ databases">
        <title>The draft sequence of the Mycobacterium elephantis genome.</title>
        <authorList>
            <person name="Pettersson F.B."/>
            <person name="Das S."/>
            <person name="Dasgupta S."/>
            <person name="Bhattacharya A."/>
            <person name="Kirsebom L.A."/>
        </authorList>
    </citation>
    <scope>NUCLEOTIDE SEQUENCE [LARGE SCALE GENOMIC DNA]</scope>
    <source>
        <strain evidence="2 3">DSM 44368</strain>
    </source>
</reference>
<dbReference type="EMBL" id="ATDN01000056">
    <property type="protein sequence ID" value="RWA16356.1"/>
    <property type="molecule type" value="Genomic_DNA"/>
</dbReference>
<evidence type="ECO:0000313" key="2">
    <source>
        <dbReference type="EMBL" id="RWA16356.1"/>
    </source>
</evidence>
<evidence type="ECO:0000259" key="1">
    <source>
        <dbReference type="Pfam" id="PF18879"/>
    </source>
</evidence>
<accession>A0A439DMQ9</accession>
<name>A0A439DMQ9_9MYCO</name>
<gene>
    <name evidence="2" type="ORF">MELE44368_07015</name>
</gene>
<dbReference type="InterPro" id="IPR043796">
    <property type="entry name" value="ESX-1_EspA/EspE-like"/>
</dbReference>
<protein>
    <recommendedName>
        <fullName evidence="1">ESX-1 secretion-associated protein EspA/EspE-like domain-containing protein</fullName>
    </recommendedName>
</protein>
<organism evidence="2 3">
    <name type="scientific">Mycolicibacterium elephantis DSM 44368</name>
    <dbReference type="NCBI Taxonomy" id="1335622"/>
    <lineage>
        <taxon>Bacteria</taxon>
        <taxon>Bacillati</taxon>
        <taxon>Actinomycetota</taxon>
        <taxon>Actinomycetes</taxon>
        <taxon>Mycobacteriales</taxon>
        <taxon>Mycobacteriaceae</taxon>
        <taxon>Mycolicibacterium</taxon>
    </lineage>
</organism>
<dbReference type="AlphaFoldDB" id="A0A439DMQ9"/>